<dbReference type="SUPFAM" id="SSF53067">
    <property type="entry name" value="Actin-like ATPase domain"/>
    <property type="match status" value="2"/>
</dbReference>
<feature type="domain" description="SHS2" evidence="8">
    <location>
        <begin position="7"/>
        <end position="194"/>
    </location>
</feature>
<keyword evidence="4 5" id="KW-0131">Cell cycle</keyword>
<name>A0A1G1W9K0_9BACT</name>
<evidence type="ECO:0000259" key="8">
    <source>
        <dbReference type="SMART" id="SM00842"/>
    </source>
</evidence>
<dbReference type="EMBL" id="MHCP01000014">
    <property type="protein sequence ID" value="OGY24301.1"/>
    <property type="molecule type" value="Genomic_DNA"/>
</dbReference>
<reference evidence="9 10" key="1">
    <citation type="journal article" date="2016" name="Nat. Commun.">
        <title>Thousands of microbial genomes shed light on interconnected biogeochemical processes in an aquifer system.</title>
        <authorList>
            <person name="Anantharaman K."/>
            <person name="Brown C.T."/>
            <person name="Hug L.A."/>
            <person name="Sharon I."/>
            <person name="Castelle C.J."/>
            <person name="Probst A.J."/>
            <person name="Thomas B.C."/>
            <person name="Singh A."/>
            <person name="Wilkins M.J."/>
            <person name="Karaoz U."/>
            <person name="Brodie E.L."/>
            <person name="Williams K.H."/>
            <person name="Hubbard S.S."/>
            <person name="Banfield J.F."/>
        </authorList>
    </citation>
    <scope>NUCLEOTIDE SEQUENCE [LARGE SCALE GENOMIC DNA]</scope>
</reference>
<keyword evidence="1 5" id="KW-1003">Cell membrane</keyword>
<comment type="function">
    <text evidence="5 6">Cell division protein that is involved in the assembly of the Z ring. May serve as a membrane anchor for the Z ring.</text>
</comment>
<dbReference type="InterPro" id="IPR020823">
    <property type="entry name" value="Cell_div_FtsA"/>
</dbReference>
<dbReference type="HAMAP" id="MF_02033">
    <property type="entry name" value="FtsA"/>
    <property type="match status" value="1"/>
</dbReference>
<proteinExistence type="inferred from homology"/>
<comment type="caution">
    <text evidence="9">The sequence shown here is derived from an EMBL/GenBank/DDBJ whole genome shotgun (WGS) entry which is preliminary data.</text>
</comment>
<comment type="similarity">
    <text evidence="5 6">Belongs to the FtsA/MreB family.</text>
</comment>
<dbReference type="CDD" id="cd24048">
    <property type="entry name" value="ASKHA_NBD_FtsA"/>
    <property type="match status" value="1"/>
</dbReference>
<accession>A0A1G1W9K0</accession>
<keyword evidence="2 5" id="KW-0132">Cell division</keyword>
<comment type="subcellular location">
    <subcellularLocation>
        <location evidence="5">Cell membrane</location>
        <topology evidence="5">Peripheral membrane protein</topology>
        <orientation evidence="5">Cytoplasmic side</orientation>
    </subcellularLocation>
    <text evidence="5">Localizes to the Z ring in an FtsZ-dependent manner. Targeted to the membrane through a conserved C-terminal amphipathic helix.</text>
</comment>
<dbReference type="Gene3D" id="3.30.420.40">
    <property type="match status" value="2"/>
</dbReference>
<evidence type="ECO:0000313" key="10">
    <source>
        <dbReference type="Proteomes" id="UP000176631"/>
    </source>
</evidence>
<protein>
    <recommendedName>
        <fullName evidence="5 6">Cell division protein FtsA</fullName>
    </recommendedName>
</protein>
<dbReference type="Pfam" id="PF02491">
    <property type="entry name" value="SHS2_FTSA"/>
    <property type="match status" value="1"/>
</dbReference>
<dbReference type="Proteomes" id="UP000176631">
    <property type="component" value="Unassembled WGS sequence"/>
</dbReference>
<dbReference type="Pfam" id="PF14450">
    <property type="entry name" value="FtsA"/>
    <property type="match status" value="1"/>
</dbReference>
<dbReference type="AlphaFoldDB" id="A0A1G1W9K0"/>
<evidence type="ECO:0000256" key="3">
    <source>
        <dbReference type="ARBA" id="ARBA00023136"/>
    </source>
</evidence>
<dbReference type="SMART" id="SM00842">
    <property type="entry name" value="FtsA"/>
    <property type="match status" value="1"/>
</dbReference>
<dbReference type="NCBIfam" id="TIGR01174">
    <property type="entry name" value="ftsA"/>
    <property type="match status" value="1"/>
</dbReference>
<dbReference type="Gene3D" id="3.30.1490.110">
    <property type="match status" value="1"/>
</dbReference>
<feature type="region of interest" description="Disordered" evidence="7">
    <location>
        <begin position="265"/>
        <end position="286"/>
    </location>
</feature>
<evidence type="ECO:0000256" key="7">
    <source>
        <dbReference type="SAM" id="MobiDB-lite"/>
    </source>
</evidence>
<evidence type="ECO:0000256" key="6">
    <source>
        <dbReference type="PIRNR" id="PIRNR003101"/>
    </source>
</evidence>
<dbReference type="PANTHER" id="PTHR32432:SF4">
    <property type="entry name" value="CELL DIVISION PROTEIN FTSA"/>
    <property type="match status" value="1"/>
</dbReference>
<evidence type="ECO:0000256" key="1">
    <source>
        <dbReference type="ARBA" id="ARBA00022475"/>
    </source>
</evidence>
<dbReference type="PIRSF" id="PIRSF003101">
    <property type="entry name" value="FtsA"/>
    <property type="match status" value="1"/>
</dbReference>
<dbReference type="GO" id="GO:0032153">
    <property type="term" value="C:cell division site"/>
    <property type="evidence" value="ECO:0007669"/>
    <property type="project" value="UniProtKB-UniRule"/>
</dbReference>
<feature type="compositionally biased region" description="Basic and acidic residues" evidence="7">
    <location>
        <begin position="265"/>
        <end position="284"/>
    </location>
</feature>
<evidence type="ECO:0000313" key="9">
    <source>
        <dbReference type="EMBL" id="OGY24301.1"/>
    </source>
</evidence>
<keyword evidence="3 5" id="KW-0472">Membrane</keyword>
<dbReference type="InterPro" id="IPR043129">
    <property type="entry name" value="ATPase_NBD"/>
</dbReference>
<gene>
    <name evidence="5" type="primary">ftsA</name>
    <name evidence="9" type="ORF">A2172_00325</name>
</gene>
<dbReference type="PANTHER" id="PTHR32432">
    <property type="entry name" value="CELL DIVISION PROTEIN FTSA-RELATED"/>
    <property type="match status" value="1"/>
</dbReference>
<evidence type="ECO:0000256" key="2">
    <source>
        <dbReference type="ARBA" id="ARBA00022618"/>
    </source>
</evidence>
<evidence type="ECO:0000256" key="4">
    <source>
        <dbReference type="ARBA" id="ARBA00023306"/>
    </source>
</evidence>
<dbReference type="GO" id="GO:0009898">
    <property type="term" value="C:cytoplasmic side of plasma membrane"/>
    <property type="evidence" value="ECO:0007669"/>
    <property type="project" value="UniProtKB-UniRule"/>
</dbReference>
<dbReference type="GO" id="GO:0043093">
    <property type="term" value="P:FtsZ-dependent cytokinesis"/>
    <property type="evidence" value="ECO:0007669"/>
    <property type="project" value="UniProtKB-UniRule"/>
</dbReference>
<sequence length="428" mass="44863">MAREKIITALDVGSSKITTLIANSTEDALTVIGVSTVASKGIRKGQVVDIDEAVSAISESLEAAERMAGVSTSSCFASIGGVQISSINSRGVVAVAGGENEISEEDVKRVVEAAQAISTPSSREIIHVIPRDYIVDSQEGIKDPVGMTGVRLEVETHIITGATTSMRNLVKCIQQVGLDVEGLVFSGIASAESTLTDTEKELGVALIDIGGGTTDVALFVDGSIAHSAVIPIGGINITNDLAIGLRSSLETAQKIKLALSEKSEKEKIERTDKEESSSKRKEDTVDTSNLGITEDLGSSLSRKTLTEGIIKPRLTEIFTLIGMEIKRAGYAGLLPAGLVITGGAADTILLRQLGKDTLRMPVRIAEPKGVSGLIDEISNPAYAASVGLLLYAQKSGLTISVGGISLPRGKNITDIFKKVFGWARGLIH</sequence>
<dbReference type="InterPro" id="IPR003494">
    <property type="entry name" value="SHS2_FtsA"/>
</dbReference>
<comment type="subunit">
    <text evidence="5">Self-interacts. Interacts with FtsZ.</text>
</comment>
<evidence type="ECO:0000256" key="5">
    <source>
        <dbReference type="HAMAP-Rule" id="MF_02033"/>
    </source>
</evidence>
<organism evidence="9 10">
    <name type="scientific">Candidatus Woykebacteria bacterium RBG_13_40_15</name>
    <dbReference type="NCBI Taxonomy" id="1802593"/>
    <lineage>
        <taxon>Bacteria</taxon>
        <taxon>Candidatus Woykeibacteriota</taxon>
    </lineage>
</organism>
<dbReference type="STRING" id="1802593.A2172_00325"/>
<dbReference type="InterPro" id="IPR050696">
    <property type="entry name" value="FtsA/MreB"/>
</dbReference>